<dbReference type="GO" id="GO:0016616">
    <property type="term" value="F:oxidoreductase activity, acting on the CH-OH group of donors, NAD or NADP as acceptor"/>
    <property type="evidence" value="ECO:0007669"/>
    <property type="project" value="InterPro"/>
</dbReference>
<accession>Q8S484</accession>
<feature type="domain" description="Malic enzyme N-terminal" evidence="2">
    <location>
        <begin position="222"/>
        <end position="307"/>
    </location>
</feature>
<evidence type="ECO:0000313" key="3">
    <source>
        <dbReference type="EMBL" id="AAL75478.2"/>
    </source>
</evidence>
<dbReference type="SUPFAM" id="SSF53223">
    <property type="entry name" value="Aminoacid dehydrogenase-like, N-terminal domain"/>
    <property type="match status" value="1"/>
</dbReference>
<dbReference type="ExpressionAtlas" id="Q8S484">
    <property type="expression patterns" value="baseline"/>
</dbReference>
<dbReference type="SMART" id="SM01274">
    <property type="entry name" value="malic"/>
    <property type="match status" value="1"/>
</dbReference>
<organism evidence="3">
    <name type="scientific">Zea mays</name>
    <name type="common">Maize</name>
    <dbReference type="NCBI Taxonomy" id="4577"/>
    <lineage>
        <taxon>Eukaryota</taxon>
        <taxon>Viridiplantae</taxon>
        <taxon>Streptophyta</taxon>
        <taxon>Embryophyta</taxon>
        <taxon>Tracheophyta</taxon>
        <taxon>Spermatophyta</taxon>
        <taxon>Magnoliopsida</taxon>
        <taxon>Liliopsida</taxon>
        <taxon>Poales</taxon>
        <taxon>Poaceae</taxon>
        <taxon>PACMAD clade</taxon>
        <taxon>Panicoideae</taxon>
        <taxon>Andropogonodae</taxon>
        <taxon>Andropogoneae</taxon>
        <taxon>Tripsacinae</taxon>
        <taxon>Zea</taxon>
    </lineage>
</organism>
<dbReference type="Gene3D" id="3.40.50.10380">
    <property type="entry name" value="Malic enzyme, N-terminal domain"/>
    <property type="match status" value="1"/>
</dbReference>
<dbReference type="InterPro" id="IPR037062">
    <property type="entry name" value="Malic_N_dom_sf"/>
</dbReference>
<protein>
    <submittedName>
        <fullName evidence="3">Putative NADP-dependent malic enzyme</fullName>
    </submittedName>
</protein>
<dbReference type="PANTHER" id="PTHR23406:SF64">
    <property type="entry name" value="NADP-DEPENDENT MALIC ENZYME 3"/>
    <property type="match status" value="1"/>
</dbReference>
<evidence type="ECO:0000259" key="2">
    <source>
        <dbReference type="SMART" id="SM01274"/>
    </source>
</evidence>
<gene>
    <name evidence="3" type="ORF">Z138B04_Z333J11.5</name>
</gene>
<reference evidence="3" key="2">
    <citation type="journal article" date="2004" name="Genome Res.">
        <title>Gene loss and movement in the maize genome.</title>
        <authorList>
            <person name="Lai J."/>
            <person name="Ma J."/>
            <person name="Swigonova Z."/>
            <person name="Ramakrishna W."/>
            <person name="Linton E."/>
            <person name="Llaca V."/>
            <person name="Tanyolac B."/>
            <person name="Park Y.J."/>
            <person name="Jeong O.Y."/>
            <person name="Bennetzen J.L."/>
            <person name="Messing J."/>
        </authorList>
    </citation>
    <scope>NUCLEOTIDE SEQUENCE</scope>
</reference>
<dbReference type="PANTHER" id="PTHR23406">
    <property type="entry name" value="MALIC ENZYME-RELATED"/>
    <property type="match status" value="1"/>
</dbReference>
<dbReference type="GO" id="GO:0004470">
    <property type="term" value="F:malic enzyme activity"/>
    <property type="evidence" value="ECO:0007669"/>
    <property type="project" value="InterPro"/>
</dbReference>
<reference evidence="3" key="3">
    <citation type="journal article" date="2005" name="Genetics">
        <title>Structure and evolution of the r/b chromosomal regions in rice, maize, and sorghum.</title>
        <authorList>
            <person name="Swigonova Z."/>
            <person name="Bennetzen J.L."/>
            <person name="Messing J."/>
        </authorList>
    </citation>
    <scope>NUCLEOTIDE SEQUENCE</scope>
</reference>
<dbReference type="Pfam" id="PF00390">
    <property type="entry name" value="malic"/>
    <property type="match status" value="1"/>
</dbReference>
<feature type="region of interest" description="Disordered" evidence="1">
    <location>
        <begin position="19"/>
        <end position="39"/>
    </location>
</feature>
<dbReference type="InterPro" id="IPR046346">
    <property type="entry name" value="Aminoacid_DH-like_N_sf"/>
</dbReference>
<dbReference type="InterPro" id="IPR012301">
    <property type="entry name" value="Malic_N_dom"/>
</dbReference>
<dbReference type="AlphaFoldDB" id="Q8S484"/>
<dbReference type="EMBL" id="AF466202">
    <property type="protein sequence ID" value="AAL75478.2"/>
    <property type="molecule type" value="Genomic_DNA"/>
</dbReference>
<name>Q8S484_MAIZE</name>
<proteinExistence type="predicted"/>
<reference evidence="3" key="1">
    <citation type="journal article" date="2004" name="Genome Res.">
        <title>Close split of sorghum and maize genome progenitors.</title>
        <authorList>
            <person name="Swigonova Z."/>
            <person name="Lai J."/>
            <person name="Ma J."/>
            <person name="Ramakrishna W."/>
            <person name="Llaca V."/>
            <person name="Bennetzen J.L."/>
            <person name="Messing J."/>
        </authorList>
    </citation>
    <scope>NUCLEOTIDE SEQUENCE</scope>
</reference>
<sequence length="309" mass="34742">MAHADPRWLRICPTLLPTPSMARADPGGRGSAPPKSRIPTLLPTPSMAHADPRYFFTVALCSATISQQSRHAISLTITSCALSAFASVTIIVRKHFDDMWNIDNFAYVLHPGRRRGGSVCGEEGEDESIYVVIDCSAAALKLTLMPTTTRIWGGERRRVGVRNLYLADSDADVDDHLDLQLKGLFGCQIQENRAQQHVLPSCYPQLIVLLYVTSMGHFKQRRTTDERLFYKLLIDNVVELLPFVYTTTGKVLDVLKNWPHRNIQVIFVTDSERILGLGDLGFQEHDELIEEFMAAIKQFYGEKVLIQVN</sequence>
<evidence type="ECO:0000256" key="1">
    <source>
        <dbReference type="SAM" id="MobiDB-lite"/>
    </source>
</evidence>